<name>A0ABT9TNZ7_PAENI</name>
<feature type="region of interest" description="Disordered" evidence="1">
    <location>
        <begin position="1"/>
        <end position="24"/>
    </location>
</feature>
<feature type="compositionally biased region" description="Polar residues" evidence="1">
    <location>
        <begin position="1"/>
        <end position="13"/>
    </location>
</feature>
<gene>
    <name evidence="2" type="ORF">J2T10_003035</name>
</gene>
<evidence type="ECO:0000313" key="3">
    <source>
        <dbReference type="Proteomes" id="UP001244563"/>
    </source>
</evidence>
<keyword evidence="3" id="KW-1185">Reference proteome</keyword>
<organism evidence="2 3">
    <name type="scientific">Paenarthrobacter nicotinovorans</name>
    <name type="common">Arthrobacter nicotinovorans</name>
    <dbReference type="NCBI Taxonomy" id="29320"/>
    <lineage>
        <taxon>Bacteria</taxon>
        <taxon>Bacillati</taxon>
        <taxon>Actinomycetota</taxon>
        <taxon>Actinomycetes</taxon>
        <taxon>Micrococcales</taxon>
        <taxon>Micrococcaceae</taxon>
        <taxon>Paenarthrobacter</taxon>
    </lineage>
</organism>
<protein>
    <submittedName>
        <fullName evidence="2">Uncharacterized protein</fullName>
    </submittedName>
</protein>
<proteinExistence type="predicted"/>
<evidence type="ECO:0000256" key="1">
    <source>
        <dbReference type="SAM" id="MobiDB-lite"/>
    </source>
</evidence>
<evidence type="ECO:0000313" key="2">
    <source>
        <dbReference type="EMBL" id="MDQ0103371.1"/>
    </source>
</evidence>
<accession>A0ABT9TNZ7</accession>
<sequence length="110" mass="11623">MSSTEIPPGGSSSDHAHPKSPWSSNLLRNFDLEVIIEISGCERSASRLLRGEPLSGVDVGPLAMANHAARHMGYLPLFELGGKAPSVAPGVEDVLRKVLPNALFPRGGRA</sequence>
<dbReference type="EMBL" id="JAUSSW010000008">
    <property type="protein sequence ID" value="MDQ0103371.1"/>
    <property type="molecule type" value="Genomic_DNA"/>
</dbReference>
<comment type="caution">
    <text evidence="2">The sequence shown here is derived from an EMBL/GenBank/DDBJ whole genome shotgun (WGS) entry which is preliminary data.</text>
</comment>
<dbReference type="Proteomes" id="UP001244563">
    <property type="component" value="Unassembled WGS sequence"/>
</dbReference>
<reference evidence="2 3" key="1">
    <citation type="submission" date="2023-07" db="EMBL/GenBank/DDBJ databases">
        <title>Sorghum-associated microbial communities from plants grown in Nebraska, USA.</title>
        <authorList>
            <person name="Schachtman D."/>
        </authorList>
    </citation>
    <scope>NUCLEOTIDE SEQUENCE [LARGE SCALE GENOMIC DNA]</scope>
    <source>
        <strain evidence="2 3">CC523</strain>
    </source>
</reference>
<dbReference type="RefSeq" id="WP_156524735.1">
    <property type="nucleotide sequence ID" value="NZ_BDDW01000002.1"/>
</dbReference>